<feature type="non-terminal residue" evidence="8">
    <location>
        <position position="1"/>
    </location>
</feature>
<comment type="caution">
    <text evidence="8">The sequence shown here is derived from an EMBL/GenBank/DDBJ whole genome shotgun (WGS) entry which is preliminary data.</text>
</comment>
<gene>
    <name evidence="8" type="ORF">C2G38_1971761</name>
</gene>
<comment type="pathway">
    <text evidence="1">Carbohydrate degradation; pentose phosphate pathway; D-ribulose 5-phosphate from D-glucose 6-phosphate (oxidative stage): step 1/3.</text>
</comment>
<organism evidence="8 9">
    <name type="scientific">Gigaspora rosea</name>
    <dbReference type="NCBI Taxonomy" id="44941"/>
    <lineage>
        <taxon>Eukaryota</taxon>
        <taxon>Fungi</taxon>
        <taxon>Fungi incertae sedis</taxon>
        <taxon>Mucoromycota</taxon>
        <taxon>Glomeromycotina</taxon>
        <taxon>Glomeromycetes</taxon>
        <taxon>Diversisporales</taxon>
        <taxon>Gigasporaceae</taxon>
        <taxon>Gigaspora</taxon>
    </lineage>
</organism>
<evidence type="ECO:0000256" key="3">
    <source>
        <dbReference type="ARBA" id="ARBA00020444"/>
    </source>
</evidence>
<dbReference type="SUPFAM" id="SSF55347">
    <property type="entry name" value="Glyceraldehyde-3-phosphate dehydrogenase-like, C-terminal domain"/>
    <property type="match status" value="1"/>
</dbReference>
<keyword evidence="4" id="KW-0521">NADP</keyword>
<evidence type="ECO:0000256" key="2">
    <source>
        <dbReference type="ARBA" id="ARBA00013019"/>
    </source>
</evidence>
<proteinExistence type="predicted"/>
<keyword evidence="5" id="KW-0560">Oxidoreductase</keyword>
<evidence type="ECO:0000313" key="8">
    <source>
        <dbReference type="EMBL" id="RIB15396.1"/>
    </source>
</evidence>
<dbReference type="EC" id="1.1.1.49" evidence="2"/>
<dbReference type="Gene3D" id="3.30.360.10">
    <property type="entry name" value="Dihydrodipicolinate Reductase, domain 2"/>
    <property type="match status" value="1"/>
</dbReference>
<evidence type="ECO:0000259" key="7">
    <source>
        <dbReference type="Pfam" id="PF02781"/>
    </source>
</evidence>
<dbReference type="GO" id="GO:0005829">
    <property type="term" value="C:cytosol"/>
    <property type="evidence" value="ECO:0007669"/>
    <property type="project" value="TreeGrafter"/>
</dbReference>
<dbReference type="EMBL" id="QKWP01000747">
    <property type="protein sequence ID" value="RIB15396.1"/>
    <property type="molecule type" value="Genomic_DNA"/>
</dbReference>
<accession>A0A397V7Y2</accession>
<dbReference type="GO" id="GO:0004345">
    <property type="term" value="F:glucose-6-phosphate dehydrogenase activity"/>
    <property type="evidence" value="ECO:0007669"/>
    <property type="project" value="UniProtKB-EC"/>
</dbReference>
<feature type="domain" description="Glucose-6-phosphate dehydrogenase C-terminal" evidence="7">
    <location>
        <begin position="1"/>
        <end position="90"/>
    </location>
</feature>
<dbReference type="STRING" id="44941.A0A397V7Y2"/>
<name>A0A397V7Y2_9GLOM</name>
<evidence type="ECO:0000256" key="6">
    <source>
        <dbReference type="ARBA" id="ARBA00023277"/>
    </source>
</evidence>
<reference evidence="8 9" key="1">
    <citation type="submission" date="2018-06" db="EMBL/GenBank/DDBJ databases">
        <title>Comparative genomics reveals the genomic features of Rhizophagus irregularis, R. cerebriforme, R. diaphanum and Gigaspora rosea, and their symbiotic lifestyle signature.</title>
        <authorList>
            <person name="Morin E."/>
            <person name="San Clemente H."/>
            <person name="Chen E.C.H."/>
            <person name="De La Providencia I."/>
            <person name="Hainaut M."/>
            <person name="Kuo A."/>
            <person name="Kohler A."/>
            <person name="Murat C."/>
            <person name="Tang N."/>
            <person name="Roy S."/>
            <person name="Loubradou J."/>
            <person name="Henrissat B."/>
            <person name="Grigoriev I.V."/>
            <person name="Corradi N."/>
            <person name="Roux C."/>
            <person name="Martin F.M."/>
        </authorList>
    </citation>
    <scope>NUCLEOTIDE SEQUENCE [LARGE SCALE GENOMIC DNA]</scope>
    <source>
        <strain evidence="8 9">DAOM 194757</strain>
    </source>
</reference>
<evidence type="ECO:0000256" key="5">
    <source>
        <dbReference type="ARBA" id="ARBA00023002"/>
    </source>
</evidence>
<dbReference type="Pfam" id="PF02781">
    <property type="entry name" value="G6PD_C"/>
    <property type="match status" value="1"/>
</dbReference>
<dbReference type="OrthoDB" id="60984at2759"/>
<dbReference type="GO" id="GO:0009051">
    <property type="term" value="P:pentose-phosphate shunt, oxidative branch"/>
    <property type="evidence" value="ECO:0007669"/>
    <property type="project" value="TreeGrafter"/>
</dbReference>
<dbReference type="Proteomes" id="UP000266673">
    <property type="component" value="Unassembled WGS sequence"/>
</dbReference>
<evidence type="ECO:0000313" key="9">
    <source>
        <dbReference type="Proteomes" id="UP000266673"/>
    </source>
</evidence>
<keyword evidence="9" id="KW-1185">Reference proteome</keyword>
<dbReference type="GO" id="GO:0050661">
    <property type="term" value="F:NADP binding"/>
    <property type="evidence" value="ECO:0007669"/>
    <property type="project" value="InterPro"/>
</dbReference>
<dbReference type="InterPro" id="IPR022675">
    <property type="entry name" value="G6P_DH_C"/>
</dbReference>
<dbReference type="GO" id="GO:0006006">
    <property type="term" value="P:glucose metabolic process"/>
    <property type="evidence" value="ECO:0007669"/>
    <property type="project" value="InterPro"/>
</dbReference>
<dbReference type="AlphaFoldDB" id="A0A397V7Y2"/>
<evidence type="ECO:0000256" key="1">
    <source>
        <dbReference type="ARBA" id="ARBA00004937"/>
    </source>
</evidence>
<dbReference type="PANTHER" id="PTHR23429:SF0">
    <property type="entry name" value="GLUCOSE-6-PHOSPHATE 1-DEHYDROGENASE"/>
    <property type="match status" value="1"/>
</dbReference>
<keyword evidence="6" id="KW-0119">Carbohydrate metabolism</keyword>
<dbReference type="PANTHER" id="PTHR23429">
    <property type="entry name" value="GLUCOSE-6-PHOSPHATE 1-DEHYDROGENASE G6PD"/>
    <property type="match status" value="1"/>
</dbReference>
<sequence length="140" mass="16070">IGTEDRGGYFDEFGIIRDVMQNHLSQILSIIAMERPISLNSEDVRDEKVRVLHCILPVVPKDIILGQYTKFDDTKLGYLDYKTVPKAATVPLMRLRPYELIMNVGKLFLLFLNVAKLLTSNRPKLEFNLAMCSRMHLVMS</sequence>
<protein>
    <recommendedName>
        <fullName evidence="3">Glucose-6-phosphate 1-dehydrogenase</fullName>
        <ecNumber evidence="2">1.1.1.49</ecNumber>
    </recommendedName>
</protein>
<dbReference type="InterPro" id="IPR001282">
    <property type="entry name" value="G6P_DH"/>
</dbReference>
<evidence type="ECO:0000256" key="4">
    <source>
        <dbReference type="ARBA" id="ARBA00022857"/>
    </source>
</evidence>
<dbReference type="PRINTS" id="PR00079">
    <property type="entry name" value="G6PDHDRGNASE"/>
</dbReference>